<reference evidence="5" key="1">
    <citation type="submission" date="2020-10" db="EMBL/GenBank/DDBJ databases">
        <authorList>
            <person name="Gilroy R."/>
        </authorList>
    </citation>
    <scope>NUCLEOTIDE SEQUENCE</scope>
    <source>
        <strain evidence="5">ChiSjej3B21-11622</strain>
    </source>
</reference>
<dbReference type="Proteomes" id="UP000886886">
    <property type="component" value="Unassembled WGS sequence"/>
</dbReference>
<proteinExistence type="inferred from homology"/>
<organism evidence="5 6">
    <name type="scientific">Candidatus Limivivens merdigallinarum</name>
    <dbReference type="NCBI Taxonomy" id="2840859"/>
    <lineage>
        <taxon>Bacteria</taxon>
        <taxon>Bacillati</taxon>
        <taxon>Bacillota</taxon>
        <taxon>Clostridia</taxon>
        <taxon>Lachnospirales</taxon>
        <taxon>Lachnospiraceae</taxon>
        <taxon>Lachnospiraceae incertae sedis</taxon>
        <taxon>Candidatus Limivivens</taxon>
    </lineage>
</organism>
<feature type="transmembrane region" description="Helical" evidence="3">
    <location>
        <begin position="21"/>
        <end position="44"/>
    </location>
</feature>
<reference evidence="5" key="2">
    <citation type="journal article" date="2021" name="PeerJ">
        <title>Extensive microbial diversity within the chicken gut microbiome revealed by metagenomics and culture.</title>
        <authorList>
            <person name="Gilroy R."/>
            <person name="Ravi A."/>
            <person name="Getino M."/>
            <person name="Pursley I."/>
            <person name="Horton D.L."/>
            <person name="Alikhan N.F."/>
            <person name="Baker D."/>
            <person name="Gharbi K."/>
            <person name="Hall N."/>
            <person name="Watson M."/>
            <person name="Adriaenssens E.M."/>
            <person name="Foster-Nyarko E."/>
            <person name="Jarju S."/>
            <person name="Secka A."/>
            <person name="Antonio M."/>
            <person name="Oren A."/>
            <person name="Chaudhuri R.R."/>
            <person name="La Ragione R."/>
            <person name="Hildebrand F."/>
            <person name="Pallen M.J."/>
        </authorList>
    </citation>
    <scope>NUCLEOTIDE SEQUENCE</scope>
    <source>
        <strain evidence="5">ChiSjej3B21-11622</strain>
    </source>
</reference>
<dbReference type="InterPro" id="IPR019079">
    <property type="entry name" value="Capsule_synth_CapA"/>
</dbReference>
<keyword evidence="3" id="KW-0472">Membrane</keyword>
<evidence type="ECO:0000259" key="4">
    <source>
        <dbReference type="SMART" id="SM00854"/>
    </source>
</evidence>
<dbReference type="PANTHER" id="PTHR33393">
    <property type="entry name" value="POLYGLUTAMINE SYNTHESIS ACCESSORY PROTEIN RV0574C-RELATED"/>
    <property type="match status" value="1"/>
</dbReference>
<dbReference type="Pfam" id="PF09587">
    <property type="entry name" value="PGA_cap"/>
    <property type="match status" value="1"/>
</dbReference>
<keyword evidence="3" id="KW-0812">Transmembrane</keyword>
<gene>
    <name evidence="5" type="ORF">IAB26_06720</name>
</gene>
<dbReference type="InterPro" id="IPR052169">
    <property type="entry name" value="CW_Biosynth-Accessory"/>
</dbReference>
<feature type="domain" description="Capsule synthesis protein CapA" evidence="4">
    <location>
        <begin position="82"/>
        <end position="309"/>
    </location>
</feature>
<dbReference type="EMBL" id="DVFT01000098">
    <property type="protein sequence ID" value="HIQ96238.1"/>
    <property type="molecule type" value="Genomic_DNA"/>
</dbReference>
<feature type="region of interest" description="Disordered" evidence="2">
    <location>
        <begin position="50"/>
        <end position="70"/>
    </location>
</feature>
<dbReference type="AlphaFoldDB" id="A0A9D0ZWY7"/>
<comment type="caution">
    <text evidence="5">The sequence shown here is derived from an EMBL/GenBank/DDBJ whole genome shotgun (WGS) entry which is preliminary data.</text>
</comment>
<dbReference type="CDD" id="cd07381">
    <property type="entry name" value="MPP_CapA"/>
    <property type="match status" value="1"/>
</dbReference>
<sequence>MDELKRIEKLVAIHRRKKRKKMLMIGIPTGIAAVGLLIFGGVMLSHSLKNRPASSTASRETEAQTETSTETETLYAAPISITVSLTGDCTLGTDESFYYPTSFNAFYDVNGPSYFFQNVASVFEADDLTIVNLEGTLTTSTARENKLYAFKGDPSYVDILTNGSVEAANLANNHSHDYGDASYTDTVSALTSAGITPFGYDETAVLDIKGVKVGLVGIYELADHLERETQLITNIEKVKEEGAQIVIVIFHWGNEKDTVPDSNQITLAKSAIDHGADLVAGHHAHVLQGVKEYQGKTIAFGLGNFCFGGNSSPSDMDTMIFQQTFTVGTDGTVTIEEPNLIPCRISSDPYTNNYQPTPAEGEEGERILQKIQDRSDEITL</sequence>
<feature type="compositionally biased region" description="Low complexity" evidence="2">
    <location>
        <begin position="53"/>
        <end position="70"/>
    </location>
</feature>
<dbReference type="PANTHER" id="PTHR33393:SF11">
    <property type="entry name" value="POLYGLUTAMINE SYNTHESIS ACCESSORY PROTEIN RV0574C-RELATED"/>
    <property type="match status" value="1"/>
</dbReference>
<evidence type="ECO:0000313" key="5">
    <source>
        <dbReference type="EMBL" id="HIQ96238.1"/>
    </source>
</evidence>
<evidence type="ECO:0000256" key="1">
    <source>
        <dbReference type="ARBA" id="ARBA00005662"/>
    </source>
</evidence>
<dbReference type="SUPFAM" id="SSF56300">
    <property type="entry name" value="Metallo-dependent phosphatases"/>
    <property type="match status" value="1"/>
</dbReference>
<dbReference type="SMART" id="SM00854">
    <property type="entry name" value="PGA_cap"/>
    <property type="match status" value="1"/>
</dbReference>
<name>A0A9D0ZWY7_9FIRM</name>
<dbReference type="InterPro" id="IPR029052">
    <property type="entry name" value="Metallo-depent_PP-like"/>
</dbReference>
<protein>
    <submittedName>
        <fullName evidence="5">CapA family protein</fullName>
    </submittedName>
</protein>
<comment type="similarity">
    <text evidence="1">Belongs to the CapA family.</text>
</comment>
<accession>A0A9D0ZWY7</accession>
<keyword evidence="3" id="KW-1133">Transmembrane helix</keyword>
<evidence type="ECO:0000256" key="2">
    <source>
        <dbReference type="SAM" id="MobiDB-lite"/>
    </source>
</evidence>
<dbReference type="Gene3D" id="3.60.21.10">
    <property type="match status" value="1"/>
</dbReference>
<evidence type="ECO:0000313" key="6">
    <source>
        <dbReference type="Proteomes" id="UP000886886"/>
    </source>
</evidence>
<evidence type="ECO:0000256" key="3">
    <source>
        <dbReference type="SAM" id="Phobius"/>
    </source>
</evidence>